<reference evidence="1" key="1">
    <citation type="journal article" date="2019" name="Sci. Rep.">
        <title>Draft genome of Tanacetum cinerariifolium, the natural source of mosquito coil.</title>
        <authorList>
            <person name="Yamashiro T."/>
            <person name="Shiraishi A."/>
            <person name="Satake H."/>
            <person name="Nakayama K."/>
        </authorList>
    </citation>
    <scope>NUCLEOTIDE SEQUENCE</scope>
</reference>
<comment type="caution">
    <text evidence="1">The sequence shown here is derived from an EMBL/GenBank/DDBJ whole genome shotgun (WGS) entry which is preliminary data.</text>
</comment>
<gene>
    <name evidence="1" type="ORF">Tci_043588</name>
</gene>
<organism evidence="1">
    <name type="scientific">Tanacetum cinerariifolium</name>
    <name type="common">Dalmatian daisy</name>
    <name type="synonym">Chrysanthemum cinerariifolium</name>
    <dbReference type="NCBI Taxonomy" id="118510"/>
    <lineage>
        <taxon>Eukaryota</taxon>
        <taxon>Viridiplantae</taxon>
        <taxon>Streptophyta</taxon>
        <taxon>Embryophyta</taxon>
        <taxon>Tracheophyta</taxon>
        <taxon>Spermatophyta</taxon>
        <taxon>Magnoliopsida</taxon>
        <taxon>eudicotyledons</taxon>
        <taxon>Gunneridae</taxon>
        <taxon>Pentapetalae</taxon>
        <taxon>asterids</taxon>
        <taxon>campanulids</taxon>
        <taxon>Asterales</taxon>
        <taxon>Asteraceae</taxon>
        <taxon>Asteroideae</taxon>
        <taxon>Anthemideae</taxon>
        <taxon>Anthemidinae</taxon>
        <taxon>Tanacetum</taxon>
    </lineage>
</organism>
<dbReference type="EMBL" id="BKCJ010006335">
    <property type="protein sequence ID" value="GEU71610.1"/>
    <property type="molecule type" value="Genomic_DNA"/>
</dbReference>
<name>A0A6L2MD62_TANCI</name>
<proteinExistence type="predicted"/>
<accession>A0A6L2MD62</accession>
<evidence type="ECO:0000313" key="1">
    <source>
        <dbReference type="EMBL" id="GEU71610.1"/>
    </source>
</evidence>
<dbReference type="AlphaFoldDB" id="A0A6L2MD62"/>
<protein>
    <submittedName>
        <fullName evidence="1">Uncharacterized protein</fullName>
    </submittedName>
</protein>
<sequence>MGLFGLAKISYYNGSYTISCVLSVQDSLALLEWFQLSHWLVSVSLTEDFLWRRSSLKCRVIEKIWNIPAKRKAFAANKDSRIKGIKWASCQGPLCATTVVIGNFALLIQSIYDKDAKGIVIHCSSILLYILWQLKIIMGTKAYKLLLVSVLAMVGYPLWSYMTSQYHHGERTIASRYINKAWNWAAYKAFLHVIAQKGLPFGLLRWCWSNLDGSSRACSGSAVQWVIHGS</sequence>